<evidence type="ECO:0000256" key="3">
    <source>
        <dbReference type="ARBA" id="ARBA00023163"/>
    </source>
</evidence>
<gene>
    <name evidence="6" type="ORF">IHE71_09690</name>
</gene>
<sequence>MTSGKRSRHQGGTVEEIRPGRTRKREQVRDRILELVESSPAGHPLPSERDLSKQLGVSRPTLRSAVDELVASGLVIREHGRGMFVARDKVTQELVSHETTADVPRASGAWSSRVLDLTTISAGPRIGRRLTLSPSALVVHVARLVLVDGEPMAIEYLYFPAHVVPGLAAADVESGDLYDLLRERYGVRVSRATQSMEATVTSEEEASIMGVAPFSAALVFERLTLDADARPVEYVHSIYRGDRYRIVSRLALDVPQRASSVAEERLPGTHYPGMPGSLAGARAAYRTSGDVQASQ</sequence>
<dbReference type="SUPFAM" id="SSF46785">
    <property type="entry name" value="Winged helix' DNA-binding domain"/>
    <property type="match status" value="1"/>
</dbReference>
<dbReference type="SUPFAM" id="SSF64288">
    <property type="entry name" value="Chorismate lyase-like"/>
    <property type="match status" value="1"/>
</dbReference>
<keyword evidence="3" id="KW-0804">Transcription</keyword>
<feature type="domain" description="HTH gntR-type" evidence="5">
    <location>
        <begin position="18"/>
        <end position="88"/>
    </location>
</feature>
<evidence type="ECO:0000313" key="6">
    <source>
        <dbReference type="EMBL" id="MBE1875982.1"/>
    </source>
</evidence>
<feature type="compositionally biased region" description="Basic and acidic residues" evidence="4">
    <location>
        <begin position="15"/>
        <end position="28"/>
    </location>
</feature>
<comment type="caution">
    <text evidence="6">The sequence shown here is derived from an EMBL/GenBank/DDBJ whole genome shotgun (WGS) entry which is preliminary data.</text>
</comment>
<dbReference type="Pfam" id="PF07702">
    <property type="entry name" value="UTRA"/>
    <property type="match status" value="1"/>
</dbReference>
<evidence type="ECO:0000259" key="5">
    <source>
        <dbReference type="PROSITE" id="PS50949"/>
    </source>
</evidence>
<dbReference type="InterPro" id="IPR036390">
    <property type="entry name" value="WH_DNA-bd_sf"/>
</dbReference>
<dbReference type="InterPro" id="IPR011663">
    <property type="entry name" value="UTRA"/>
</dbReference>
<dbReference type="PRINTS" id="PR00035">
    <property type="entry name" value="HTHGNTR"/>
</dbReference>
<dbReference type="Proteomes" id="UP000625527">
    <property type="component" value="Unassembled WGS sequence"/>
</dbReference>
<keyword evidence="1" id="KW-0805">Transcription regulation</keyword>
<dbReference type="SMART" id="SM00345">
    <property type="entry name" value="HTH_GNTR"/>
    <property type="match status" value="1"/>
</dbReference>
<dbReference type="InterPro" id="IPR050679">
    <property type="entry name" value="Bact_HTH_transcr_reg"/>
</dbReference>
<dbReference type="InterPro" id="IPR000524">
    <property type="entry name" value="Tscrpt_reg_HTH_GntR"/>
</dbReference>
<dbReference type="InterPro" id="IPR028978">
    <property type="entry name" value="Chorismate_lyase_/UTRA_dom_sf"/>
</dbReference>
<dbReference type="CDD" id="cd07377">
    <property type="entry name" value="WHTH_GntR"/>
    <property type="match status" value="1"/>
</dbReference>
<dbReference type="Gene3D" id="1.10.10.10">
    <property type="entry name" value="Winged helix-like DNA-binding domain superfamily/Winged helix DNA-binding domain"/>
    <property type="match status" value="1"/>
</dbReference>
<feature type="region of interest" description="Disordered" evidence="4">
    <location>
        <begin position="1"/>
        <end position="28"/>
    </location>
</feature>
<evidence type="ECO:0000256" key="1">
    <source>
        <dbReference type="ARBA" id="ARBA00023015"/>
    </source>
</evidence>
<evidence type="ECO:0000256" key="2">
    <source>
        <dbReference type="ARBA" id="ARBA00023125"/>
    </source>
</evidence>
<dbReference type="Pfam" id="PF00392">
    <property type="entry name" value="GntR"/>
    <property type="match status" value="1"/>
</dbReference>
<protein>
    <submittedName>
        <fullName evidence="6">GntR family transcriptional regulator</fullName>
    </submittedName>
</protein>
<dbReference type="PANTHER" id="PTHR44846:SF1">
    <property type="entry name" value="MANNOSYL-D-GLYCERATE TRANSPORT_METABOLISM SYSTEM REPRESSOR MNGR-RELATED"/>
    <property type="match status" value="1"/>
</dbReference>
<name>A0ABR9MX71_9MICO</name>
<keyword evidence="7" id="KW-1185">Reference proteome</keyword>
<dbReference type="PANTHER" id="PTHR44846">
    <property type="entry name" value="MANNOSYL-D-GLYCERATE TRANSPORT/METABOLISM SYSTEM REPRESSOR MNGR-RELATED"/>
    <property type="match status" value="1"/>
</dbReference>
<dbReference type="InterPro" id="IPR036388">
    <property type="entry name" value="WH-like_DNA-bd_sf"/>
</dbReference>
<evidence type="ECO:0000313" key="7">
    <source>
        <dbReference type="Proteomes" id="UP000625527"/>
    </source>
</evidence>
<dbReference type="Gene3D" id="3.40.1410.10">
    <property type="entry name" value="Chorismate lyase-like"/>
    <property type="match status" value="1"/>
</dbReference>
<keyword evidence="2" id="KW-0238">DNA-binding</keyword>
<dbReference type="EMBL" id="JADAQT010000074">
    <property type="protein sequence ID" value="MBE1875982.1"/>
    <property type="molecule type" value="Genomic_DNA"/>
</dbReference>
<dbReference type="PROSITE" id="PS50949">
    <property type="entry name" value="HTH_GNTR"/>
    <property type="match status" value="1"/>
</dbReference>
<organism evidence="6 7">
    <name type="scientific">Myceligenerans pegani</name>
    <dbReference type="NCBI Taxonomy" id="2776917"/>
    <lineage>
        <taxon>Bacteria</taxon>
        <taxon>Bacillati</taxon>
        <taxon>Actinomycetota</taxon>
        <taxon>Actinomycetes</taxon>
        <taxon>Micrococcales</taxon>
        <taxon>Promicromonosporaceae</taxon>
        <taxon>Myceligenerans</taxon>
    </lineage>
</organism>
<evidence type="ECO:0000256" key="4">
    <source>
        <dbReference type="SAM" id="MobiDB-lite"/>
    </source>
</evidence>
<reference evidence="6 7" key="1">
    <citation type="submission" date="2020-10" db="EMBL/GenBank/DDBJ databases">
        <title>Myceligenerans pegani sp. nov., an endophytic actinomycete isolated from Peganum harmala L. in Xinjiang, China.</title>
        <authorList>
            <person name="Xin L."/>
        </authorList>
    </citation>
    <scope>NUCLEOTIDE SEQUENCE [LARGE SCALE GENOMIC DNA]</scope>
    <source>
        <strain evidence="6 7">TRM65318</strain>
    </source>
</reference>
<proteinExistence type="predicted"/>
<accession>A0ABR9MX71</accession>
<dbReference type="SMART" id="SM00866">
    <property type="entry name" value="UTRA"/>
    <property type="match status" value="1"/>
</dbReference>